<proteinExistence type="predicted"/>
<protein>
    <submittedName>
        <fullName evidence="1">Uncharacterized protein</fullName>
    </submittedName>
</protein>
<evidence type="ECO:0000313" key="2">
    <source>
        <dbReference type="Proteomes" id="UP000034753"/>
    </source>
</evidence>
<evidence type="ECO:0000313" key="1">
    <source>
        <dbReference type="EMBL" id="KKS13553.1"/>
    </source>
</evidence>
<dbReference type="AlphaFoldDB" id="A0A0G0ZKN3"/>
<sequence>MANQERNFRAAEPEGIRESMTSLRDRMDEIVSFVERMEMSLAIPLVCSGRVPLTDLQTWQKLGYEHARHFTDVLDALTEEVFEQPAEATIIGNPPEAIEVGGRKIPVNVADSFKGLKPPVIGRGDFNI</sequence>
<dbReference type="Proteomes" id="UP000034753">
    <property type="component" value="Unassembled WGS sequence"/>
</dbReference>
<comment type="caution">
    <text evidence="1">The sequence shown here is derived from an EMBL/GenBank/DDBJ whole genome shotgun (WGS) entry which is preliminary data.</text>
</comment>
<dbReference type="EMBL" id="LCBN01000022">
    <property type="protein sequence ID" value="KKS13553.1"/>
    <property type="molecule type" value="Genomic_DNA"/>
</dbReference>
<accession>A0A0G0ZKN3</accession>
<name>A0A0G0ZKN3_9BACT</name>
<gene>
    <name evidence="1" type="ORF">UU67_C0022G0019</name>
</gene>
<organism evidence="1 2">
    <name type="scientific">Candidatus Daviesbacteria bacterium GW2011_GWB1_41_5</name>
    <dbReference type="NCBI Taxonomy" id="1618429"/>
    <lineage>
        <taxon>Bacteria</taxon>
        <taxon>Candidatus Daviesiibacteriota</taxon>
    </lineage>
</organism>
<reference evidence="1 2" key="1">
    <citation type="journal article" date="2015" name="Nature">
        <title>rRNA introns, odd ribosomes, and small enigmatic genomes across a large radiation of phyla.</title>
        <authorList>
            <person name="Brown C.T."/>
            <person name="Hug L.A."/>
            <person name="Thomas B.C."/>
            <person name="Sharon I."/>
            <person name="Castelle C.J."/>
            <person name="Singh A."/>
            <person name="Wilkins M.J."/>
            <person name="Williams K.H."/>
            <person name="Banfield J.F."/>
        </authorList>
    </citation>
    <scope>NUCLEOTIDE SEQUENCE [LARGE SCALE GENOMIC DNA]</scope>
</reference>